<dbReference type="PANTHER" id="PTHR43033">
    <property type="entry name" value="TRNA(ILE)-LYSIDINE SYNTHASE-RELATED"/>
    <property type="match status" value="1"/>
</dbReference>
<comment type="catalytic activity">
    <reaction evidence="7 8">
        <text>cytidine(34) in tRNA(Ile2) + L-lysine + ATP = lysidine(34) in tRNA(Ile2) + AMP + diphosphate + H(+)</text>
        <dbReference type="Rhea" id="RHEA:43744"/>
        <dbReference type="Rhea" id="RHEA-COMP:10625"/>
        <dbReference type="Rhea" id="RHEA-COMP:10670"/>
        <dbReference type="ChEBI" id="CHEBI:15378"/>
        <dbReference type="ChEBI" id="CHEBI:30616"/>
        <dbReference type="ChEBI" id="CHEBI:32551"/>
        <dbReference type="ChEBI" id="CHEBI:33019"/>
        <dbReference type="ChEBI" id="CHEBI:82748"/>
        <dbReference type="ChEBI" id="CHEBI:83665"/>
        <dbReference type="ChEBI" id="CHEBI:456215"/>
        <dbReference type="EC" id="6.3.4.19"/>
    </reaction>
</comment>
<evidence type="ECO:0000313" key="10">
    <source>
        <dbReference type="EMBL" id="KKI63267.1"/>
    </source>
</evidence>
<dbReference type="InterPro" id="IPR012795">
    <property type="entry name" value="tRNA_Ile_lys_synt_N"/>
</dbReference>
<dbReference type="EC" id="6.3.4.19" evidence="8"/>
<dbReference type="InterPro" id="IPR012094">
    <property type="entry name" value="tRNA_Ile_lys_synt"/>
</dbReference>
<dbReference type="HAMAP" id="MF_01161">
    <property type="entry name" value="tRNA_Ile_lys_synt"/>
    <property type="match status" value="1"/>
</dbReference>
<keyword evidence="4 8" id="KW-0819">tRNA processing</keyword>
<keyword evidence="3 8" id="KW-0436">Ligase</keyword>
<dbReference type="GO" id="GO:0006400">
    <property type="term" value="P:tRNA modification"/>
    <property type="evidence" value="ECO:0007669"/>
    <property type="project" value="UniProtKB-UniRule"/>
</dbReference>
<dbReference type="NCBIfam" id="TIGR02433">
    <property type="entry name" value="lysidine_TilS_C"/>
    <property type="match status" value="1"/>
</dbReference>
<dbReference type="GO" id="GO:0005737">
    <property type="term" value="C:cytoplasm"/>
    <property type="evidence" value="ECO:0007669"/>
    <property type="project" value="UniProtKB-SubCell"/>
</dbReference>
<evidence type="ECO:0000259" key="9">
    <source>
        <dbReference type="SMART" id="SM00977"/>
    </source>
</evidence>
<dbReference type="SMART" id="SM00977">
    <property type="entry name" value="TilS_C"/>
    <property type="match status" value="1"/>
</dbReference>
<protein>
    <recommendedName>
        <fullName evidence="8">tRNA(Ile)-lysidine synthase</fullName>
        <ecNumber evidence="8">6.3.4.19</ecNumber>
    </recommendedName>
    <alternativeName>
        <fullName evidence="8">tRNA(Ile)-2-lysyl-cytidine synthase</fullName>
    </alternativeName>
    <alternativeName>
        <fullName evidence="8">tRNA(Ile)-lysidine synthetase</fullName>
    </alternativeName>
</protein>
<dbReference type="Pfam" id="PF11734">
    <property type="entry name" value="TilS_C"/>
    <property type="match status" value="1"/>
</dbReference>
<comment type="subcellular location">
    <subcellularLocation>
        <location evidence="1 8">Cytoplasm</location>
    </subcellularLocation>
</comment>
<dbReference type="AlphaFoldDB" id="A0A0M2NTC7"/>
<dbReference type="InterPro" id="IPR012796">
    <property type="entry name" value="Lysidine-tRNA-synth_C"/>
</dbReference>
<comment type="caution">
    <text evidence="8">Lacks conserved residue(s) required for the propagation of feature annotation.</text>
</comment>
<evidence type="ECO:0000256" key="7">
    <source>
        <dbReference type="ARBA" id="ARBA00048539"/>
    </source>
</evidence>
<dbReference type="Proteomes" id="UP000034455">
    <property type="component" value="Unassembled WGS sequence"/>
</dbReference>
<dbReference type="EMBL" id="LAKJ01000017">
    <property type="protein sequence ID" value="KKI63267.1"/>
    <property type="molecule type" value="Genomic_DNA"/>
</dbReference>
<evidence type="ECO:0000313" key="11">
    <source>
        <dbReference type="Proteomes" id="UP000034455"/>
    </source>
</evidence>
<keyword evidence="6" id="KW-0067">ATP-binding</keyword>
<dbReference type="NCBIfam" id="TIGR02432">
    <property type="entry name" value="lysidine_TilS_N"/>
    <property type="match status" value="1"/>
</dbReference>
<evidence type="ECO:0000256" key="5">
    <source>
        <dbReference type="ARBA" id="ARBA00022741"/>
    </source>
</evidence>
<sequence length="430" mass="50488">MVEVNAGGWNKDQHIVLAVSTGIDSMVLLHNLINQLSQSYRKLTCLHVNHNIRDIAQEEETFIRKYCESYQIPLFVHHLDLSKVIEQGNSIENIARNERYQWFDNMMVELDADVLLTAHHQDDQIETIFYRLMTGRSTRSSLGMSYLTSRSAYMLCKPLLKTTKADIRNYQQNYEVPYYEDETNAENHYVRNDIRNRILPAIDSNRHLSTKQLLKLKDWHDMQLQALHDNALHFIETHVYENDDKTEIVIPRVAFSDLNHNIKIIILDKIFSKLQITTPMTEKMYESWFEQLEGKVTQCTIYTTDKWNIYIAYDKFIIMANYDKCLVPTKILQPGLYHYGHYSINITDNFPKDDYPLVVRTRNTGDKFKLNGIKGHKKVSRLLIDRKIIQTERNQLPILVNADETIIAVGTLYLNNEYKDTIFIRNTGEE</sequence>
<dbReference type="CDD" id="cd01992">
    <property type="entry name" value="TilS_N"/>
    <property type="match status" value="1"/>
</dbReference>
<evidence type="ECO:0000256" key="1">
    <source>
        <dbReference type="ARBA" id="ARBA00004496"/>
    </source>
</evidence>
<evidence type="ECO:0000256" key="4">
    <source>
        <dbReference type="ARBA" id="ARBA00022694"/>
    </source>
</evidence>
<name>A0A0M2NTC7_STACC</name>
<gene>
    <name evidence="8" type="primary">tilS</name>
    <name evidence="10" type="ORF">UF66_0934</name>
</gene>
<dbReference type="GeneID" id="58098524"/>
<feature type="domain" description="Lysidine-tRNA(Ile) synthetase C-terminal" evidence="9">
    <location>
        <begin position="357"/>
        <end position="424"/>
    </location>
</feature>
<comment type="similarity">
    <text evidence="8">Belongs to the tRNA(Ile)-lysidine synthase family.</text>
</comment>
<comment type="function">
    <text evidence="8">Ligates lysine onto the cytidine present at position 34 of the AUA codon-specific tRNA(Ile) that contains the anticodon CAU, in an ATP-dependent manner. Cytidine is converted to lysidine, thus changing the amino acid specificity of the tRNA from methionine to isoleucine.</text>
</comment>
<dbReference type="RefSeq" id="WP_019467963.1">
    <property type="nucleotide sequence ID" value="NZ_BKAS01000036.1"/>
</dbReference>
<dbReference type="SUPFAM" id="SSF52402">
    <property type="entry name" value="Adenine nucleotide alpha hydrolases-like"/>
    <property type="match status" value="1"/>
</dbReference>
<comment type="caution">
    <text evidence="10">The sequence shown here is derived from an EMBL/GenBank/DDBJ whole genome shotgun (WGS) entry which is preliminary data.</text>
</comment>
<dbReference type="GO" id="GO:0032267">
    <property type="term" value="F:tRNA(Ile)-lysidine synthase activity"/>
    <property type="evidence" value="ECO:0007669"/>
    <property type="project" value="UniProtKB-EC"/>
</dbReference>
<evidence type="ECO:0000256" key="2">
    <source>
        <dbReference type="ARBA" id="ARBA00022490"/>
    </source>
</evidence>
<accession>A0A0M2NTC7</accession>
<dbReference type="SUPFAM" id="SSF56037">
    <property type="entry name" value="PheT/TilS domain"/>
    <property type="match status" value="1"/>
</dbReference>
<evidence type="ECO:0000256" key="6">
    <source>
        <dbReference type="ARBA" id="ARBA00022840"/>
    </source>
</evidence>
<dbReference type="InterPro" id="IPR014729">
    <property type="entry name" value="Rossmann-like_a/b/a_fold"/>
</dbReference>
<reference evidence="10 11" key="1">
    <citation type="submission" date="2015-03" db="EMBL/GenBank/DDBJ databases">
        <title>Genome Assembly of Staphylococcus cohnii subsp. cohnii strain G22B2.</title>
        <authorList>
            <person name="Nair G."/>
            <person name="Kaur G."/>
            <person name="Khatri I."/>
            <person name="Singh N.K."/>
            <person name="Sathyabama S."/>
            <person name="Maurya S.K."/>
            <person name="Subramanian S."/>
            <person name="Agrewala J.N."/>
            <person name="Mayilraj S."/>
        </authorList>
    </citation>
    <scope>NUCLEOTIDE SEQUENCE [LARGE SCALE GENOMIC DNA]</scope>
    <source>
        <strain evidence="10 11">G22B2</strain>
    </source>
</reference>
<evidence type="ECO:0000256" key="3">
    <source>
        <dbReference type="ARBA" id="ARBA00022598"/>
    </source>
</evidence>
<keyword evidence="2 8" id="KW-0963">Cytoplasm</keyword>
<dbReference type="Gene3D" id="3.40.50.620">
    <property type="entry name" value="HUPs"/>
    <property type="match status" value="1"/>
</dbReference>
<dbReference type="PANTHER" id="PTHR43033:SF1">
    <property type="entry name" value="TRNA(ILE)-LYSIDINE SYNTHASE-RELATED"/>
    <property type="match status" value="1"/>
</dbReference>
<evidence type="ECO:0000256" key="8">
    <source>
        <dbReference type="HAMAP-Rule" id="MF_01161"/>
    </source>
</evidence>
<dbReference type="Pfam" id="PF01171">
    <property type="entry name" value="ATP_bind_3"/>
    <property type="match status" value="1"/>
</dbReference>
<keyword evidence="5" id="KW-0547">Nucleotide-binding</keyword>
<dbReference type="GO" id="GO:0005524">
    <property type="term" value="F:ATP binding"/>
    <property type="evidence" value="ECO:0007669"/>
    <property type="project" value="UniProtKB-KW"/>
</dbReference>
<dbReference type="PATRIC" id="fig|74704.6.peg.956"/>
<proteinExistence type="inferred from homology"/>
<organism evidence="10 11">
    <name type="scientific">Staphylococcus cohnii subsp. cohnii</name>
    <dbReference type="NCBI Taxonomy" id="74704"/>
    <lineage>
        <taxon>Bacteria</taxon>
        <taxon>Bacillati</taxon>
        <taxon>Bacillota</taxon>
        <taxon>Bacilli</taxon>
        <taxon>Bacillales</taxon>
        <taxon>Staphylococcaceae</taxon>
        <taxon>Staphylococcus</taxon>
        <taxon>Staphylococcus cohnii species complex</taxon>
    </lineage>
</organism>
<dbReference type="InterPro" id="IPR011063">
    <property type="entry name" value="TilS/TtcA_N"/>
</dbReference>